<sequence length="264" mass="29615">MLAEVEGGRFALQCFVVAAFIAIISQACTGSATVVDLYISLLICFGDYFFFIPIYVWRLTTRFDPRLDPTRWLVATPSVAFSLLDQLLVVASAAFQIWFWIRKVPKDTPADCETFGFLFFKLPMKSLGFRIVNIVIQSLIMVIAISAIVLPYILKYKKLTSGLETVPRRERRRMQVLGIIVSIGIFTTIIVGIELAVFWNGLGGVYIINSAGQLIPFVIGVLTLVRIAYKYIWASKEEADERAIPFVSDPFAISTLTRKRPGIV</sequence>
<proteinExistence type="predicted"/>
<accession>A0ACC2JDK2</accession>
<evidence type="ECO:0000313" key="2">
    <source>
        <dbReference type="Proteomes" id="UP001153332"/>
    </source>
</evidence>
<name>A0ACC2JDK2_9PEZI</name>
<gene>
    <name evidence="1" type="ORF">O1611_g8257</name>
</gene>
<keyword evidence="2" id="KW-1185">Reference proteome</keyword>
<organism evidence="1 2">
    <name type="scientific">Lasiodiplodia mahajangana</name>
    <dbReference type="NCBI Taxonomy" id="1108764"/>
    <lineage>
        <taxon>Eukaryota</taxon>
        <taxon>Fungi</taxon>
        <taxon>Dikarya</taxon>
        <taxon>Ascomycota</taxon>
        <taxon>Pezizomycotina</taxon>
        <taxon>Dothideomycetes</taxon>
        <taxon>Dothideomycetes incertae sedis</taxon>
        <taxon>Botryosphaeriales</taxon>
        <taxon>Botryosphaeriaceae</taxon>
        <taxon>Lasiodiplodia</taxon>
    </lineage>
</organism>
<comment type="caution">
    <text evidence="1">The sequence shown here is derived from an EMBL/GenBank/DDBJ whole genome shotgun (WGS) entry which is preliminary data.</text>
</comment>
<dbReference type="EMBL" id="JAPUUL010002396">
    <property type="protein sequence ID" value="KAJ8125382.1"/>
    <property type="molecule type" value="Genomic_DNA"/>
</dbReference>
<protein>
    <submittedName>
        <fullName evidence="1">Uncharacterized protein</fullName>
    </submittedName>
</protein>
<dbReference type="Proteomes" id="UP001153332">
    <property type="component" value="Unassembled WGS sequence"/>
</dbReference>
<reference evidence="1" key="1">
    <citation type="submission" date="2022-12" db="EMBL/GenBank/DDBJ databases">
        <title>Genome Sequence of Lasiodiplodia mahajangana.</title>
        <authorList>
            <person name="Buettner E."/>
        </authorList>
    </citation>
    <scope>NUCLEOTIDE SEQUENCE</scope>
    <source>
        <strain evidence="1">VT137</strain>
    </source>
</reference>
<evidence type="ECO:0000313" key="1">
    <source>
        <dbReference type="EMBL" id="KAJ8125382.1"/>
    </source>
</evidence>